<evidence type="ECO:0000259" key="1">
    <source>
        <dbReference type="Pfam" id="PF05699"/>
    </source>
</evidence>
<evidence type="ECO:0000313" key="2">
    <source>
        <dbReference type="EMBL" id="OAT03001.1"/>
    </source>
</evidence>
<dbReference type="SUPFAM" id="SSF53098">
    <property type="entry name" value="Ribonuclease H-like"/>
    <property type="match status" value="1"/>
</dbReference>
<name>A0ABX2W0T9_AJEDR</name>
<organism evidence="2 3">
    <name type="scientific">Ajellomyces dermatitidis (strain ER-3 / ATCC MYA-2586)</name>
    <name type="common">Blastomyces dermatitidis</name>
    <dbReference type="NCBI Taxonomy" id="559297"/>
    <lineage>
        <taxon>Eukaryota</taxon>
        <taxon>Fungi</taxon>
        <taxon>Dikarya</taxon>
        <taxon>Ascomycota</taxon>
        <taxon>Pezizomycotina</taxon>
        <taxon>Eurotiomycetes</taxon>
        <taxon>Eurotiomycetidae</taxon>
        <taxon>Onygenales</taxon>
        <taxon>Ajellomycetaceae</taxon>
        <taxon>Blastomyces</taxon>
    </lineage>
</organism>
<dbReference type="RefSeq" id="XP_045282728.1">
    <property type="nucleotide sequence ID" value="XM_045426927.1"/>
</dbReference>
<evidence type="ECO:0000313" key="3">
    <source>
        <dbReference type="Proteomes" id="UP000002039"/>
    </source>
</evidence>
<accession>A0ABX2W0T9</accession>
<gene>
    <name evidence="2" type="ORF">BDCG_17879</name>
</gene>
<dbReference type="Proteomes" id="UP000002039">
    <property type="component" value="Unassembled WGS sequence"/>
</dbReference>
<dbReference type="InterPro" id="IPR008906">
    <property type="entry name" value="HATC_C_dom"/>
</dbReference>
<dbReference type="Pfam" id="PF05699">
    <property type="entry name" value="Dimer_Tnp_hAT"/>
    <property type="match status" value="1"/>
</dbReference>
<dbReference type="GeneID" id="69032771"/>
<dbReference type="EMBL" id="EQ999984">
    <property type="protein sequence ID" value="OAT03001.1"/>
    <property type="molecule type" value="Genomic_DNA"/>
</dbReference>
<feature type="domain" description="HAT C-terminal dimerisation" evidence="1">
    <location>
        <begin position="231"/>
        <end position="264"/>
    </location>
</feature>
<protein>
    <recommendedName>
        <fullName evidence="1">HAT C-terminal dimerisation domain-containing protein</fullName>
    </recommendedName>
</protein>
<sequence length="264" mass="29562">MSANDQTTYENAHEHCTEEELYVHVGAKIAPLGSFFDDINYVKTPQQYELFQDCQRATNAYPSVDKPPKTLEPVKPVHHINRVTIEDSNSIRSNNKLPDAPSWMRSDGLTAADWTVITEYQETQRHSKELLNALKAAAKTAKTTLYTRLYQYTSTSLTTSRSDSNCTEMLTLTLIVRRSSRGVAPTGSSIDDAISAYLRGGGNADARIDKFEDWKLHEPELTAAQYKAHGSPVLYWIQLRLKYPDLAQLAIDIMTIPASSGDCE</sequence>
<keyword evidence="3" id="KW-1185">Reference proteome</keyword>
<proteinExistence type="predicted"/>
<reference evidence="3" key="1">
    <citation type="journal article" date="2015" name="PLoS Genet.">
        <title>The dynamic genome and transcriptome of the human fungal pathogen Blastomyces and close relative Emmonsia.</title>
        <authorList>
            <person name="Munoz J.F."/>
            <person name="Gauthier G.M."/>
            <person name="Desjardins C.A."/>
            <person name="Gallo J.E."/>
            <person name="Holder J."/>
            <person name="Sullivan T.D."/>
            <person name="Marty A.J."/>
            <person name="Carmen J.C."/>
            <person name="Chen Z."/>
            <person name="Ding L."/>
            <person name="Gujja S."/>
            <person name="Magrini V."/>
            <person name="Misas E."/>
            <person name="Mitreva M."/>
            <person name="Priest M."/>
            <person name="Saif S."/>
            <person name="Whiston E.A."/>
            <person name="Young S."/>
            <person name="Zeng Q."/>
            <person name="Goldman W.E."/>
            <person name="Mardis E.R."/>
            <person name="Taylor J.W."/>
            <person name="McEwen J.G."/>
            <person name="Clay O.K."/>
            <person name="Klein B.S."/>
            <person name="Cuomo C.A."/>
        </authorList>
    </citation>
    <scope>NUCLEOTIDE SEQUENCE [LARGE SCALE GENOMIC DNA]</scope>
    <source>
        <strain evidence="3">ER-3 / ATCC MYA-2586</strain>
    </source>
</reference>
<dbReference type="InterPro" id="IPR012337">
    <property type="entry name" value="RNaseH-like_sf"/>
</dbReference>